<dbReference type="OrthoDB" id="3270653at2759"/>
<feature type="compositionally biased region" description="Low complexity" evidence="1">
    <location>
        <begin position="202"/>
        <end position="221"/>
    </location>
</feature>
<evidence type="ECO:0000256" key="1">
    <source>
        <dbReference type="SAM" id="MobiDB-lite"/>
    </source>
</evidence>
<sequence>MLSRTTLIVVVVCVSVAAIVAVVFLVRLLRARRDRPAPLPPVQPLAHRGVPKYGPPLIVHKPSRPPSSIADDLSRSSPDPRLSRPLPSFHSSADSLHSADSSSPRRPPRPLSSASGGSNQPLAHRTSRHTLRGVPHSPHSHVQIVLPAPLAPALHSRSRPGSVRYEMDNSDRISLVDKWAPVARDESDNTSAPSPGPRPSRRPSSSASATPSSYSYHASYSPTPPVPHLQHSTSERVHPQRGHRTQPGQQEIDNSRKLHRSKQ</sequence>
<evidence type="ECO:0000313" key="3">
    <source>
        <dbReference type="EMBL" id="RDB29247.1"/>
    </source>
</evidence>
<feature type="compositionally biased region" description="Low complexity" evidence="1">
    <location>
        <begin position="75"/>
        <end position="104"/>
    </location>
</feature>
<proteinExistence type="predicted"/>
<dbReference type="AlphaFoldDB" id="A0A369K8R2"/>
<feature type="region of interest" description="Disordered" evidence="1">
    <location>
        <begin position="178"/>
        <end position="263"/>
    </location>
</feature>
<keyword evidence="2" id="KW-1133">Transmembrane helix</keyword>
<evidence type="ECO:0000256" key="2">
    <source>
        <dbReference type="SAM" id="Phobius"/>
    </source>
</evidence>
<reference evidence="3" key="1">
    <citation type="submission" date="2018-04" db="EMBL/GenBank/DDBJ databases">
        <title>Whole genome sequencing of Hypsizygus marmoreus.</title>
        <authorList>
            <person name="Choi I.-G."/>
            <person name="Min B."/>
            <person name="Kim J.-G."/>
            <person name="Kim S."/>
            <person name="Oh Y.-L."/>
            <person name="Kong W.-S."/>
            <person name="Park H."/>
            <person name="Jeong J."/>
            <person name="Song E.-S."/>
        </authorList>
    </citation>
    <scope>NUCLEOTIDE SEQUENCE [LARGE SCALE GENOMIC DNA]</scope>
    <source>
        <strain evidence="3">51987-8</strain>
    </source>
</reference>
<dbReference type="InParanoid" id="A0A369K8R2"/>
<feature type="transmembrane region" description="Helical" evidence="2">
    <location>
        <begin position="6"/>
        <end position="26"/>
    </location>
</feature>
<feature type="region of interest" description="Disordered" evidence="1">
    <location>
        <begin position="53"/>
        <end position="124"/>
    </location>
</feature>
<dbReference type="EMBL" id="LUEZ02000010">
    <property type="protein sequence ID" value="RDB29247.1"/>
    <property type="molecule type" value="Genomic_DNA"/>
</dbReference>
<accession>A0A369K8R2</accession>
<keyword evidence="2" id="KW-0472">Membrane</keyword>
<organism evidence="3 4">
    <name type="scientific">Hypsizygus marmoreus</name>
    <name type="common">White beech mushroom</name>
    <name type="synonym">Agaricus marmoreus</name>
    <dbReference type="NCBI Taxonomy" id="39966"/>
    <lineage>
        <taxon>Eukaryota</taxon>
        <taxon>Fungi</taxon>
        <taxon>Dikarya</taxon>
        <taxon>Basidiomycota</taxon>
        <taxon>Agaricomycotina</taxon>
        <taxon>Agaricomycetes</taxon>
        <taxon>Agaricomycetidae</taxon>
        <taxon>Agaricales</taxon>
        <taxon>Tricholomatineae</taxon>
        <taxon>Lyophyllaceae</taxon>
        <taxon>Hypsizygus</taxon>
    </lineage>
</organism>
<name>A0A369K8R2_HYPMA</name>
<dbReference type="Proteomes" id="UP000076154">
    <property type="component" value="Unassembled WGS sequence"/>
</dbReference>
<keyword evidence="2" id="KW-0812">Transmembrane</keyword>
<protein>
    <submittedName>
        <fullName evidence="3">Uncharacterized protein</fullName>
    </submittedName>
</protein>
<evidence type="ECO:0000313" key="4">
    <source>
        <dbReference type="Proteomes" id="UP000076154"/>
    </source>
</evidence>
<gene>
    <name evidence="3" type="ORF">Hypma_015292</name>
</gene>
<comment type="caution">
    <text evidence="3">The sequence shown here is derived from an EMBL/GenBank/DDBJ whole genome shotgun (WGS) entry which is preliminary data.</text>
</comment>
<keyword evidence="4" id="KW-1185">Reference proteome</keyword>